<proteinExistence type="predicted"/>
<evidence type="ECO:0000313" key="2">
    <source>
        <dbReference type="Proteomes" id="UP000178943"/>
    </source>
</evidence>
<dbReference type="STRING" id="1817863.A2Y62_13475"/>
<organism evidence="1 2">
    <name type="scientific">Candidatus Fischerbacteria bacterium RBG_13_37_8</name>
    <dbReference type="NCBI Taxonomy" id="1817863"/>
    <lineage>
        <taxon>Bacteria</taxon>
        <taxon>Candidatus Fischeribacteriota</taxon>
    </lineage>
</organism>
<dbReference type="EMBL" id="MFGW01000137">
    <property type="protein sequence ID" value="OGF64407.1"/>
    <property type="molecule type" value="Genomic_DNA"/>
</dbReference>
<gene>
    <name evidence="1" type="ORF">A2Y62_13475</name>
</gene>
<reference evidence="1 2" key="1">
    <citation type="journal article" date="2016" name="Nat. Commun.">
        <title>Thousands of microbial genomes shed light on interconnected biogeochemical processes in an aquifer system.</title>
        <authorList>
            <person name="Anantharaman K."/>
            <person name="Brown C.T."/>
            <person name="Hug L.A."/>
            <person name="Sharon I."/>
            <person name="Castelle C.J."/>
            <person name="Probst A.J."/>
            <person name="Thomas B.C."/>
            <person name="Singh A."/>
            <person name="Wilkins M.J."/>
            <person name="Karaoz U."/>
            <person name="Brodie E.L."/>
            <person name="Williams K.H."/>
            <person name="Hubbard S.S."/>
            <person name="Banfield J.F."/>
        </authorList>
    </citation>
    <scope>NUCLEOTIDE SEQUENCE [LARGE SCALE GENOMIC DNA]</scope>
</reference>
<dbReference type="AlphaFoldDB" id="A0A1F5VLV6"/>
<name>A0A1F5VLV6_9BACT</name>
<comment type="caution">
    <text evidence="1">The sequence shown here is derived from an EMBL/GenBank/DDBJ whole genome shotgun (WGS) entry which is preliminary data.</text>
</comment>
<protein>
    <submittedName>
        <fullName evidence="1">Uncharacterized protein</fullName>
    </submittedName>
</protein>
<accession>A0A1F5VLV6</accession>
<evidence type="ECO:0000313" key="1">
    <source>
        <dbReference type="EMBL" id="OGF64407.1"/>
    </source>
</evidence>
<dbReference type="Proteomes" id="UP000178943">
    <property type="component" value="Unassembled WGS sequence"/>
</dbReference>
<sequence>MMQLIPPCGLFLGKLEPCLEEKHLILVRVLARPFGIRLEVISSQDNFAIVLRILISCKLNI</sequence>